<evidence type="ECO:0000313" key="2">
    <source>
        <dbReference type="Proteomes" id="UP001204068"/>
    </source>
</evidence>
<dbReference type="EMBL" id="JANILD010000001">
    <property type="protein sequence ID" value="MCQ9302449.1"/>
    <property type="molecule type" value="Genomic_DNA"/>
</dbReference>
<sequence>MNTNTNLINNNMDEGSFVQIMPAPSNLYARYLGSISRTTYAPIVCIALLNDGTARYCVSDDIGNIRVIDNRQVYKYDDKKKEFTSPTIIG</sequence>
<name>A0AAW5LH81_MAMSC</name>
<protein>
    <submittedName>
        <fullName evidence="1">Uncharacterized protein</fullName>
    </submittedName>
</protein>
<reference evidence="1" key="1">
    <citation type="submission" date="2022-07" db="EMBL/GenBank/DDBJ databases">
        <title>Bacterial species isolated from the porcine tonsil microbiota.</title>
        <authorList>
            <person name="Oliveira I.M.F."/>
        </authorList>
    </citation>
    <scope>NUCLEOTIDE SEQUENCE</scope>
    <source>
        <strain evidence="1">8QC2O2</strain>
    </source>
</reference>
<dbReference type="Proteomes" id="UP001204068">
    <property type="component" value="Unassembled WGS sequence"/>
</dbReference>
<gene>
    <name evidence="1" type="ORF">NQ032_02300</name>
</gene>
<organism evidence="1 2">
    <name type="scientific">Mammaliicoccus sciuri</name>
    <name type="common">Staphylococcus sciuri</name>
    <dbReference type="NCBI Taxonomy" id="1296"/>
    <lineage>
        <taxon>Bacteria</taxon>
        <taxon>Bacillati</taxon>
        <taxon>Bacillota</taxon>
        <taxon>Bacilli</taxon>
        <taxon>Bacillales</taxon>
        <taxon>Staphylococcaceae</taxon>
        <taxon>Mammaliicoccus</taxon>
    </lineage>
</organism>
<dbReference type="RefSeq" id="WP_218696811.1">
    <property type="nucleotide sequence ID" value="NZ_CP077960.1"/>
</dbReference>
<proteinExistence type="predicted"/>
<evidence type="ECO:0000313" key="1">
    <source>
        <dbReference type="EMBL" id="MCQ9302449.1"/>
    </source>
</evidence>
<comment type="caution">
    <text evidence="1">The sequence shown here is derived from an EMBL/GenBank/DDBJ whole genome shotgun (WGS) entry which is preliminary data.</text>
</comment>
<dbReference type="AlphaFoldDB" id="A0AAW5LH81"/>
<accession>A0AAW5LH81</accession>